<dbReference type="InterPro" id="IPR053137">
    <property type="entry name" value="NLR-like"/>
</dbReference>
<protein>
    <submittedName>
        <fullName evidence="1">Tetratricopeptide (TPR) repeat protein</fullName>
    </submittedName>
</protein>
<reference evidence="1 2" key="1">
    <citation type="submission" date="2020-08" db="EMBL/GenBank/DDBJ databases">
        <title>Genomic Encyclopedia of Type Strains, Phase III (KMG-III): the genomes of soil and plant-associated and newly described type strains.</title>
        <authorList>
            <person name="Whitman W."/>
        </authorList>
    </citation>
    <scope>NUCLEOTIDE SEQUENCE [LARGE SCALE GENOMIC DNA]</scope>
    <source>
        <strain evidence="1 2">CECT 8960</strain>
    </source>
</reference>
<accession>A0A7W7Q772</accession>
<dbReference type="Pfam" id="PF13432">
    <property type="entry name" value="TPR_16"/>
    <property type="match status" value="1"/>
</dbReference>
<organism evidence="1 2">
    <name type="scientific">Actinophytocola algeriensis</name>
    <dbReference type="NCBI Taxonomy" id="1768010"/>
    <lineage>
        <taxon>Bacteria</taxon>
        <taxon>Bacillati</taxon>
        <taxon>Actinomycetota</taxon>
        <taxon>Actinomycetes</taxon>
        <taxon>Pseudonocardiales</taxon>
        <taxon>Pseudonocardiaceae</taxon>
    </lineage>
</organism>
<dbReference type="Proteomes" id="UP000520767">
    <property type="component" value="Unassembled WGS sequence"/>
</dbReference>
<dbReference type="PANTHER" id="PTHR46082:SF6">
    <property type="entry name" value="AAA+ ATPASE DOMAIN-CONTAINING PROTEIN-RELATED"/>
    <property type="match status" value="1"/>
</dbReference>
<comment type="caution">
    <text evidence="1">The sequence shown here is derived from an EMBL/GenBank/DDBJ whole genome shotgun (WGS) entry which is preliminary data.</text>
</comment>
<dbReference type="SUPFAM" id="SSF48452">
    <property type="entry name" value="TPR-like"/>
    <property type="match status" value="3"/>
</dbReference>
<proteinExistence type="predicted"/>
<dbReference type="RefSeq" id="WP_184812297.1">
    <property type="nucleotide sequence ID" value="NZ_JACHJQ010000004.1"/>
</dbReference>
<gene>
    <name evidence="1" type="ORF">FHR82_004439</name>
</gene>
<keyword evidence="2" id="KW-1185">Reference proteome</keyword>
<evidence type="ECO:0000313" key="1">
    <source>
        <dbReference type="EMBL" id="MBB4908197.1"/>
    </source>
</evidence>
<dbReference type="Gene3D" id="1.25.40.10">
    <property type="entry name" value="Tetratricopeptide repeat domain"/>
    <property type="match status" value="3"/>
</dbReference>
<dbReference type="Pfam" id="PF13374">
    <property type="entry name" value="TPR_10"/>
    <property type="match status" value="2"/>
</dbReference>
<dbReference type="InterPro" id="IPR011990">
    <property type="entry name" value="TPR-like_helical_dom_sf"/>
</dbReference>
<dbReference type="EMBL" id="JACHJQ010000004">
    <property type="protein sequence ID" value="MBB4908197.1"/>
    <property type="molecule type" value="Genomic_DNA"/>
</dbReference>
<name>A0A7W7Q772_9PSEU</name>
<dbReference type="AlphaFoldDB" id="A0A7W7Q772"/>
<dbReference type="PANTHER" id="PTHR46082">
    <property type="entry name" value="ATP/GTP-BINDING PROTEIN-RELATED"/>
    <property type="match status" value="1"/>
</dbReference>
<sequence>MSTRRERRLVDRFEHARSLHEAGRLREAEAEYRAVLSARVKRDEPSHPETLAAWQQLALLISVDGRADEAADIAARTTEAYAREYGLNHPETLQSRVSLALVRFVQGRFADAAVLHTSVLLERERSLGKEAQATVDSRRYLAGTLARMGRAEEAEDLLRINITLAQDTHRQLEARTVLADLLFQLDRLPEALTEFTAVADAAQHGPIALVARQGRAGVLFAQGGFTEALTAYRSLEFASGDQNNDLVRASIEHLRAAMGDADGAVVELRHLLANAREKWGPQSPLAHAMLLVMGDVLLMADQPAAAVEIFDDAIDALRRTCGPQDSMTLCARHMVGVALIRVGQLDEAEQEFLAAADRDDRPPSHSCALAVRQGLARIAAARGEFAAAATAQAEVVAGLTALYGSDHPNTLEARFDAANLLRHRAYPAEAAAQHREILAARTRVLGEDHPDTRKSRAALR</sequence>
<evidence type="ECO:0000313" key="2">
    <source>
        <dbReference type="Proteomes" id="UP000520767"/>
    </source>
</evidence>